<dbReference type="Proteomes" id="UP001500187">
    <property type="component" value="Unassembled WGS sequence"/>
</dbReference>
<evidence type="ECO:0000256" key="5">
    <source>
        <dbReference type="ARBA" id="ARBA00023049"/>
    </source>
</evidence>
<evidence type="ECO:0000256" key="3">
    <source>
        <dbReference type="ARBA" id="ARBA00022801"/>
    </source>
</evidence>
<evidence type="ECO:0000256" key="4">
    <source>
        <dbReference type="ARBA" id="ARBA00022833"/>
    </source>
</evidence>
<evidence type="ECO:0000256" key="1">
    <source>
        <dbReference type="ARBA" id="ARBA00007261"/>
    </source>
</evidence>
<gene>
    <name evidence="7" type="ORF">GCM10023352_17390</name>
</gene>
<keyword evidence="2" id="KW-0645">Protease</keyword>
<dbReference type="PANTHER" id="PTHR43690">
    <property type="entry name" value="NARDILYSIN"/>
    <property type="match status" value="1"/>
</dbReference>
<protein>
    <recommendedName>
        <fullName evidence="6">Peptidase M16 N-terminal domain-containing protein</fullName>
    </recommendedName>
</protein>
<dbReference type="RefSeq" id="WP_251380389.1">
    <property type="nucleotide sequence ID" value="NZ_BAABKP010000003.1"/>
</dbReference>
<feature type="domain" description="Peptidase M16 N-terminal" evidence="6">
    <location>
        <begin position="22"/>
        <end position="138"/>
    </location>
</feature>
<organism evidence="7 8">
    <name type="scientific">Rothia endophytica</name>
    <dbReference type="NCBI Taxonomy" id="1324766"/>
    <lineage>
        <taxon>Bacteria</taxon>
        <taxon>Bacillati</taxon>
        <taxon>Actinomycetota</taxon>
        <taxon>Actinomycetes</taxon>
        <taxon>Micrococcales</taxon>
        <taxon>Micrococcaceae</taxon>
        <taxon>Rothia</taxon>
    </lineage>
</organism>
<comment type="caution">
    <text evidence="7">The sequence shown here is derived from an EMBL/GenBank/DDBJ whole genome shotgun (WGS) entry which is preliminary data.</text>
</comment>
<sequence length="419" mass="45823">MSFSRTSLGSHGCEELMIEGLRVISIHDQKAANFSISLAVPAGMRDEEPGQEGFFHLIEHMVYQDSHGSTAVQRATAISGEGGILGGNTHMDYTEFYETGSPFYLETSIQRLLEQVFFPAFTLHQLDDQIQAVATERSNRLAKAPGGVLPWPHLTGQFWSDYANGHDGSGDLDLQDRATTAVLIDIHRRYYQLHESALVILSPLPAEQVFSYVGSALAKLGLTRPENSGFLVKISQRKGAGQSIQQSVTNYLEQPVEWGSRRISVTRTVDTDTISSLLLGTLLVAETLSGVRALDASAGIFGVADTPYDDLFVLVDDTNAPLDPADRFSSVKTAPDSAMKLAVQRAILRLESNTSNDQKISRVMARDAVIRRDPHYIPALTDRLRGIEEQLDAVRELANEAAVTLENQVLASLVIGTNL</sequence>
<accession>A0ABP9BS88</accession>
<dbReference type="Gene3D" id="3.30.830.10">
    <property type="entry name" value="Metalloenzyme, LuxS/M16 peptidase-like"/>
    <property type="match status" value="1"/>
</dbReference>
<dbReference type="PANTHER" id="PTHR43690:SF17">
    <property type="entry name" value="PROTEIN YHJJ"/>
    <property type="match status" value="1"/>
</dbReference>
<name>A0ABP9BS88_9MICC</name>
<dbReference type="InterPro" id="IPR011249">
    <property type="entry name" value="Metalloenz_LuxS/M16"/>
</dbReference>
<dbReference type="Pfam" id="PF00675">
    <property type="entry name" value="Peptidase_M16"/>
    <property type="match status" value="1"/>
</dbReference>
<dbReference type="InterPro" id="IPR050626">
    <property type="entry name" value="Peptidase_M16"/>
</dbReference>
<keyword evidence="4" id="KW-0862">Zinc</keyword>
<dbReference type="EMBL" id="BAABKP010000003">
    <property type="protein sequence ID" value="GAA4798181.1"/>
    <property type="molecule type" value="Genomic_DNA"/>
</dbReference>
<dbReference type="SUPFAM" id="SSF63411">
    <property type="entry name" value="LuxS/MPP-like metallohydrolase"/>
    <property type="match status" value="1"/>
</dbReference>
<proteinExistence type="inferred from homology"/>
<keyword evidence="8" id="KW-1185">Reference proteome</keyword>
<keyword evidence="3" id="KW-0378">Hydrolase</keyword>
<dbReference type="InterPro" id="IPR011765">
    <property type="entry name" value="Pept_M16_N"/>
</dbReference>
<evidence type="ECO:0000256" key="2">
    <source>
        <dbReference type="ARBA" id="ARBA00022670"/>
    </source>
</evidence>
<evidence type="ECO:0000313" key="7">
    <source>
        <dbReference type="EMBL" id="GAA4798181.1"/>
    </source>
</evidence>
<reference evidence="8" key="1">
    <citation type="journal article" date="2019" name="Int. J. Syst. Evol. Microbiol.">
        <title>The Global Catalogue of Microorganisms (GCM) 10K type strain sequencing project: providing services to taxonomists for standard genome sequencing and annotation.</title>
        <authorList>
            <consortium name="The Broad Institute Genomics Platform"/>
            <consortium name="The Broad Institute Genome Sequencing Center for Infectious Disease"/>
            <person name="Wu L."/>
            <person name="Ma J."/>
        </authorList>
    </citation>
    <scope>NUCLEOTIDE SEQUENCE [LARGE SCALE GENOMIC DNA]</scope>
    <source>
        <strain evidence="8">JCM 18541</strain>
    </source>
</reference>
<evidence type="ECO:0000313" key="8">
    <source>
        <dbReference type="Proteomes" id="UP001500187"/>
    </source>
</evidence>
<evidence type="ECO:0000259" key="6">
    <source>
        <dbReference type="Pfam" id="PF00675"/>
    </source>
</evidence>
<comment type="similarity">
    <text evidence="1">Belongs to the peptidase M16 family.</text>
</comment>
<keyword evidence="5" id="KW-0482">Metalloprotease</keyword>